<evidence type="ECO:0000313" key="2">
    <source>
        <dbReference type="Proteomes" id="UP001164250"/>
    </source>
</evidence>
<organism evidence="1 2">
    <name type="scientific">Pistacia atlantica</name>
    <dbReference type="NCBI Taxonomy" id="434234"/>
    <lineage>
        <taxon>Eukaryota</taxon>
        <taxon>Viridiplantae</taxon>
        <taxon>Streptophyta</taxon>
        <taxon>Embryophyta</taxon>
        <taxon>Tracheophyta</taxon>
        <taxon>Spermatophyta</taxon>
        <taxon>Magnoliopsida</taxon>
        <taxon>eudicotyledons</taxon>
        <taxon>Gunneridae</taxon>
        <taxon>Pentapetalae</taxon>
        <taxon>rosids</taxon>
        <taxon>malvids</taxon>
        <taxon>Sapindales</taxon>
        <taxon>Anacardiaceae</taxon>
        <taxon>Pistacia</taxon>
    </lineage>
</organism>
<sequence>MEDENQNDVAELAPFDPTKEKKKKKVVIQDAAVNKLDDKTDSFSVSEGLESTFTGSKKKKKKPVEASILNEETGNSGENLDVKKLHFINLVIVQGRMKKQKGLPCNRVNLGKGVIVIMNMRRIRGLLRSNFVAPWDSDYSKCNLKCLLVVDS</sequence>
<proteinExistence type="predicted"/>
<name>A0ACC0ZPM6_9ROSI</name>
<dbReference type="Proteomes" id="UP001164250">
    <property type="component" value="Chromosome 15"/>
</dbReference>
<dbReference type="EMBL" id="CM047910">
    <property type="protein sequence ID" value="KAJ0075011.1"/>
    <property type="molecule type" value="Genomic_DNA"/>
</dbReference>
<evidence type="ECO:0000313" key="1">
    <source>
        <dbReference type="EMBL" id="KAJ0075011.1"/>
    </source>
</evidence>
<reference evidence="2" key="1">
    <citation type="journal article" date="2023" name="G3 (Bethesda)">
        <title>Genome assembly and association tests identify interacting loci associated with vigor, precocity, and sex in interspecific pistachio rootstocks.</title>
        <authorList>
            <person name="Palmer W."/>
            <person name="Jacygrad E."/>
            <person name="Sagayaradj S."/>
            <person name="Cavanaugh K."/>
            <person name="Han R."/>
            <person name="Bertier L."/>
            <person name="Beede B."/>
            <person name="Kafkas S."/>
            <person name="Golino D."/>
            <person name="Preece J."/>
            <person name="Michelmore R."/>
        </authorList>
    </citation>
    <scope>NUCLEOTIDE SEQUENCE [LARGE SCALE GENOMIC DNA]</scope>
</reference>
<comment type="caution">
    <text evidence="1">The sequence shown here is derived from an EMBL/GenBank/DDBJ whole genome shotgun (WGS) entry which is preliminary data.</text>
</comment>
<keyword evidence="2" id="KW-1185">Reference proteome</keyword>
<protein>
    <submittedName>
        <fullName evidence="1">Uncharacterized protein</fullName>
    </submittedName>
</protein>
<gene>
    <name evidence="1" type="ORF">Patl1_35046</name>
</gene>
<accession>A0ACC0ZPM6</accession>